<protein>
    <recommendedName>
        <fullName evidence="3">NACHT domain-containing protein</fullName>
    </recommendedName>
</protein>
<dbReference type="OrthoDB" id="5967843at2759"/>
<dbReference type="SUPFAM" id="SSF52540">
    <property type="entry name" value="P-loop containing nucleoside triphosphate hydrolases"/>
    <property type="match status" value="1"/>
</dbReference>
<dbReference type="Gene3D" id="3.40.50.300">
    <property type="entry name" value="P-loop containing nucleotide triphosphate hydrolases"/>
    <property type="match status" value="1"/>
</dbReference>
<dbReference type="InterPro" id="IPR007111">
    <property type="entry name" value="NACHT_NTPase"/>
</dbReference>
<accession>A0A8H5BSQ6</accession>
<feature type="domain" description="NACHT" evidence="3">
    <location>
        <begin position="80"/>
        <end position="227"/>
    </location>
</feature>
<dbReference type="EMBL" id="JAACJJ010000003">
    <property type="protein sequence ID" value="KAF5328665.1"/>
    <property type="molecule type" value="Genomic_DNA"/>
</dbReference>
<proteinExistence type="predicted"/>
<sequence length="866" mass="98154">MFANSRGVQIYGGSYTVHTSGGDDADPHSAVVGILKSSMHLGATYDADVRSDVPKCHEGTRVAIVQSLKRWGRVSTPTYPFMWMYGPAGSGKTTIQQTMAEIFFQSGVLAASFFFSRAADGRPRLKTHFVMSLAYQLWFSIPDTRTHIAQALLQDPALGSKNLQKQMDELLIGPLNRLSSLPAKAPVFIVDGLDECEGDEAQWEILRLLERLTCASFPLHILVASRPEHIIRTFFSQKHIAVKTTSTPLDNDYQTLTDIRTFLNSQFADIKEKHSAGSNLPDNWPSDSDVQCLLEWSSGQFIYASVVMMYIAEPTRHPKASLRSVISVDSINITPFKQLDALYTHVLSSIDTENLPRVMDILGWLTFHVTTRRGGYRFNGDRRQNFGSSKGNLRALKTLDLISMEEPGTTRTRLLRLSSLLSIPDPDHVALSFSHQSFSDFILDQSRSGRYFVDMRRVHHNLARQWIQFYAKHLETHQACDDEPVHHCRVVISNSVLDVLSAIILHCGQGEFSLALRTDLLDLDIATALAIACRTEGDDWWMTIASLMNFCVWLKRQPTSSIPYEMHEQIFQKVKHAITSCMSATFSRLDRHHTAVFMSCLDEYESRDTVVLLLSDILPIPEQRLIKSILLTLGVILDIHRVAEEQGSATVVDDPADWVLYSASQVLLCQVLSDLPMEGKAFQDKFCYTEYATYIIEGITKCWKDPKRHMARAAPLDSITAVTWNFIRVYLTKAEPDIRLATLLRDHCLQVKDKVAWGWMRRFILAAIVYMHESGLPYTDHAHLHDFHEKESTCGLCEVIHAKLVVDCELSQNPQQKQPSFDNDNRAIQVPLLQRDFAGQFFPFAAFVNMQLLLAYLVEFLNWLRF</sequence>
<dbReference type="PROSITE" id="PS50837">
    <property type="entry name" value="NACHT"/>
    <property type="match status" value="1"/>
</dbReference>
<comment type="caution">
    <text evidence="4">The sequence shown here is derived from an EMBL/GenBank/DDBJ whole genome shotgun (WGS) entry which is preliminary data.</text>
</comment>
<dbReference type="AlphaFoldDB" id="A0A8H5BSQ6"/>
<gene>
    <name evidence="4" type="ORF">D9619_011513</name>
</gene>
<evidence type="ECO:0000256" key="1">
    <source>
        <dbReference type="ARBA" id="ARBA00022737"/>
    </source>
</evidence>
<reference evidence="4 5" key="1">
    <citation type="journal article" date="2020" name="ISME J.">
        <title>Uncovering the hidden diversity of litter-decomposition mechanisms in mushroom-forming fungi.</title>
        <authorList>
            <person name="Floudas D."/>
            <person name="Bentzer J."/>
            <person name="Ahren D."/>
            <person name="Johansson T."/>
            <person name="Persson P."/>
            <person name="Tunlid A."/>
        </authorList>
    </citation>
    <scope>NUCLEOTIDE SEQUENCE [LARGE SCALE GENOMIC DNA]</scope>
    <source>
        <strain evidence="4 5">CBS 101986</strain>
    </source>
</reference>
<keyword evidence="1" id="KW-0677">Repeat</keyword>
<dbReference type="PANTHER" id="PTHR10039">
    <property type="entry name" value="AMELOGENIN"/>
    <property type="match status" value="1"/>
</dbReference>
<dbReference type="InterPro" id="IPR056884">
    <property type="entry name" value="NPHP3-like_N"/>
</dbReference>
<keyword evidence="2" id="KW-0812">Transmembrane</keyword>
<name>A0A8H5BSQ6_9AGAR</name>
<keyword evidence="2" id="KW-1133">Transmembrane helix</keyword>
<dbReference type="Proteomes" id="UP000567179">
    <property type="component" value="Unassembled WGS sequence"/>
</dbReference>
<evidence type="ECO:0000313" key="5">
    <source>
        <dbReference type="Proteomes" id="UP000567179"/>
    </source>
</evidence>
<keyword evidence="5" id="KW-1185">Reference proteome</keyword>
<evidence type="ECO:0000256" key="2">
    <source>
        <dbReference type="SAM" id="Phobius"/>
    </source>
</evidence>
<organism evidence="4 5">
    <name type="scientific">Psilocybe cf. subviscida</name>
    <dbReference type="NCBI Taxonomy" id="2480587"/>
    <lineage>
        <taxon>Eukaryota</taxon>
        <taxon>Fungi</taxon>
        <taxon>Dikarya</taxon>
        <taxon>Basidiomycota</taxon>
        <taxon>Agaricomycotina</taxon>
        <taxon>Agaricomycetes</taxon>
        <taxon>Agaricomycetidae</taxon>
        <taxon>Agaricales</taxon>
        <taxon>Agaricineae</taxon>
        <taxon>Strophariaceae</taxon>
        <taxon>Psilocybe</taxon>
    </lineage>
</organism>
<dbReference type="PANTHER" id="PTHR10039:SF14">
    <property type="entry name" value="NACHT DOMAIN-CONTAINING PROTEIN"/>
    <property type="match status" value="1"/>
</dbReference>
<evidence type="ECO:0000259" key="3">
    <source>
        <dbReference type="PROSITE" id="PS50837"/>
    </source>
</evidence>
<feature type="transmembrane region" description="Helical" evidence="2">
    <location>
        <begin position="841"/>
        <end position="864"/>
    </location>
</feature>
<evidence type="ECO:0000313" key="4">
    <source>
        <dbReference type="EMBL" id="KAF5328665.1"/>
    </source>
</evidence>
<dbReference type="InterPro" id="IPR027417">
    <property type="entry name" value="P-loop_NTPase"/>
</dbReference>
<dbReference type="Pfam" id="PF24883">
    <property type="entry name" value="NPHP3_N"/>
    <property type="match status" value="1"/>
</dbReference>
<keyword evidence="2" id="KW-0472">Membrane</keyword>